<gene>
    <name evidence="3" type="ORF">SASPL_100469</name>
</gene>
<dbReference type="InterPro" id="IPR044828">
    <property type="entry name" value="TSJT1-like"/>
</dbReference>
<dbReference type="SUPFAM" id="SSF56235">
    <property type="entry name" value="N-terminal nucleophile aminohydrolases (Ntn hydrolases)"/>
    <property type="match status" value="1"/>
</dbReference>
<dbReference type="InterPro" id="IPR024286">
    <property type="entry name" value="DUF3700"/>
</dbReference>
<dbReference type="PANTHER" id="PTHR45952:SF4">
    <property type="entry name" value="ALUMINUM INDUCED PROTEIN WITH YGL AND LRDR MOTIFS"/>
    <property type="match status" value="1"/>
</dbReference>
<proteinExistence type="predicted"/>
<protein>
    <recommendedName>
        <fullName evidence="2">DUF3700 domain-containing protein</fullName>
    </recommendedName>
</protein>
<dbReference type="EMBL" id="PNBA02000001">
    <property type="protein sequence ID" value="KAG6435595.1"/>
    <property type="molecule type" value="Genomic_DNA"/>
</dbReference>
<comment type="caution">
    <text evidence="3">The sequence shown here is derived from an EMBL/GenBank/DDBJ whole genome shotgun (WGS) entry which is preliminary data.</text>
</comment>
<evidence type="ECO:0000313" key="3">
    <source>
        <dbReference type="EMBL" id="KAG6435595.1"/>
    </source>
</evidence>
<evidence type="ECO:0000256" key="1">
    <source>
        <dbReference type="SAM" id="MobiDB-lite"/>
    </source>
</evidence>
<accession>A0A8X8YPV5</accession>
<evidence type="ECO:0000259" key="2">
    <source>
        <dbReference type="SMART" id="SM01172"/>
    </source>
</evidence>
<organism evidence="3">
    <name type="scientific">Salvia splendens</name>
    <name type="common">Scarlet sage</name>
    <dbReference type="NCBI Taxonomy" id="180675"/>
    <lineage>
        <taxon>Eukaryota</taxon>
        <taxon>Viridiplantae</taxon>
        <taxon>Streptophyta</taxon>
        <taxon>Embryophyta</taxon>
        <taxon>Tracheophyta</taxon>
        <taxon>Spermatophyta</taxon>
        <taxon>Magnoliopsida</taxon>
        <taxon>eudicotyledons</taxon>
        <taxon>Gunneridae</taxon>
        <taxon>Pentapetalae</taxon>
        <taxon>asterids</taxon>
        <taxon>lamiids</taxon>
        <taxon>Lamiales</taxon>
        <taxon>Lamiaceae</taxon>
        <taxon>Nepetoideae</taxon>
        <taxon>Mentheae</taxon>
        <taxon>Salviinae</taxon>
        <taxon>Salvia</taxon>
        <taxon>Salvia subgen. Calosphace</taxon>
        <taxon>core Calosphace</taxon>
    </lineage>
</organism>
<reference evidence="3" key="2">
    <citation type="submission" date="2020-08" db="EMBL/GenBank/DDBJ databases">
        <title>Plant Genome Project.</title>
        <authorList>
            <person name="Zhang R.-G."/>
        </authorList>
    </citation>
    <scope>NUCLEOTIDE SEQUENCE</scope>
    <source>
        <strain evidence="3">Huo1</strain>
        <tissue evidence="3">Leaf</tissue>
    </source>
</reference>
<dbReference type="PANTHER" id="PTHR45952">
    <property type="entry name" value="ALUMINUM INDUCED PROTEIN WITH YGL AND LRDR MOTIFS"/>
    <property type="match status" value="1"/>
</dbReference>
<evidence type="ECO:0000313" key="4">
    <source>
        <dbReference type="Proteomes" id="UP000298416"/>
    </source>
</evidence>
<dbReference type="Gene3D" id="3.60.20.10">
    <property type="entry name" value="Glutamine Phosphoribosylpyrophosphate, subunit 1, domain 1"/>
    <property type="match status" value="1"/>
</dbReference>
<feature type="region of interest" description="Disordered" evidence="1">
    <location>
        <begin position="240"/>
        <end position="261"/>
    </location>
</feature>
<dbReference type="Pfam" id="PF12481">
    <property type="entry name" value="DUF3700"/>
    <property type="match status" value="1"/>
</dbReference>
<dbReference type="InterPro" id="IPR029055">
    <property type="entry name" value="Ntn_hydrolases_N"/>
</dbReference>
<reference evidence="3" key="1">
    <citation type="submission" date="2018-01" db="EMBL/GenBank/DDBJ databases">
        <authorList>
            <person name="Mao J.F."/>
        </authorList>
    </citation>
    <scope>NUCLEOTIDE SEQUENCE</scope>
    <source>
        <strain evidence="3">Huo1</strain>
        <tissue evidence="3">Leaf</tissue>
    </source>
</reference>
<sequence length="261" mass="28363">MLAVFNKSVAKSPVELQQSPQNGAVSALKDGFLATHFSSTHSASFVINLASSGFFAYSSSQKLLCQMVGWIFPKMGIKILFAVVDDMFCLFEGHIKNIAVLKQQYGLNKTANEVSIVIEAYRTLRDRGPYPAEQVVRGIAGRFAFVLFDATSQSTFIASDVDGSVPFFWGTDAEGHLVVSTNTEIVKQGCGKSSSPFPKGCFFTSSGGLRSYEHLNELKAVPRVDSSGEVCGMTFKVDEGTRKGKPAMPRVGSDANWSQHY</sequence>
<name>A0A8X8YPV5_SALSN</name>
<dbReference type="AlphaFoldDB" id="A0A8X8YPV5"/>
<dbReference type="Proteomes" id="UP000298416">
    <property type="component" value="Unassembled WGS sequence"/>
</dbReference>
<keyword evidence="4" id="KW-1185">Reference proteome</keyword>
<feature type="domain" description="DUF3700" evidence="2">
    <location>
        <begin position="2"/>
        <end position="237"/>
    </location>
</feature>
<dbReference type="SMART" id="SM01172">
    <property type="entry name" value="DUF3700"/>
    <property type="match status" value="1"/>
</dbReference>